<dbReference type="GO" id="GO:0031992">
    <property type="term" value="F:energy transducer activity"/>
    <property type="evidence" value="ECO:0007669"/>
    <property type="project" value="InterPro"/>
</dbReference>
<feature type="domain" description="TonB C-terminal" evidence="11">
    <location>
        <begin position="140"/>
        <end position="231"/>
    </location>
</feature>
<evidence type="ECO:0000256" key="2">
    <source>
        <dbReference type="ARBA" id="ARBA00006555"/>
    </source>
</evidence>
<keyword evidence="6 10" id="KW-0812">Transmembrane</keyword>
<reference evidence="12" key="1">
    <citation type="submission" date="2019-08" db="EMBL/GenBank/DDBJ databases">
        <authorList>
            <person name="Kucharzyk K."/>
            <person name="Murdoch R.W."/>
            <person name="Higgins S."/>
            <person name="Loffler F."/>
        </authorList>
    </citation>
    <scope>NUCLEOTIDE SEQUENCE</scope>
</reference>
<dbReference type="InterPro" id="IPR051045">
    <property type="entry name" value="TonB-dependent_transducer"/>
</dbReference>
<dbReference type="Gene3D" id="3.30.1150.10">
    <property type="match status" value="1"/>
</dbReference>
<proteinExistence type="inferred from homology"/>
<keyword evidence="7" id="KW-0653">Protein transport</keyword>
<dbReference type="PRINTS" id="PR01374">
    <property type="entry name" value="TONBPROTEIN"/>
</dbReference>
<evidence type="ECO:0000256" key="3">
    <source>
        <dbReference type="ARBA" id="ARBA00022448"/>
    </source>
</evidence>
<gene>
    <name evidence="12" type="ORF">SDC9_45548</name>
</gene>
<evidence type="ECO:0000256" key="4">
    <source>
        <dbReference type="ARBA" id="ARBA00022475"/>
    </source>
</evidence>
<dbReference type="EMBL" id="VSSQ01000660">
    <property type="protein sequence ID" value="MPL99331.1"/>
    <property type="molecule type" value="Genomic_DNA"/>
</dbReference>
<keyword evidence="4" id="KW-1003">Cell membrane</keyword>
<evidence type="ECO:0000256" key="1">
    <source>
        <dbReference type="ARBA" id="ARBA00004383"/>
    </source>
</evidence>
<dbReference type="NCBIfam" id="TIGR01352">
    <property type="entry name" value="tonB_Cterm"/>
    <property type="match status" value="1"/>
</dbReference>
<protein>
    <recommendedName>
        <fullName evidence="11">TonB C-terminal domain-containing protein</fullName>
    </recommendedName>
</protein>
<dbReference type="SUPFAM" id="SSF74653">
    <property type="entry name" value="TolA/TonB C-terminal domain"/>
    <property type="match status" value="1"/>
</dbReference>
<comment type="caution">
    <text evidence="12">The sequence shown here is derived from an EMBL/GenBank/DDBJ whole genome shotgun (WGS) entry which is preliminary data.</text>
</comment>
<evidence type="ECO:0000313" key="12">
    <source>
        <dbReference type="EMBL" id="MPL99331.1"/>
    </source>
</evidence>
<evidence type="ECO:0000256" key="9">
    <source>
        <dbReference type="ARBA" id="ARBA00023136"/>
    </source>
</evidence>
<dbReference type="PROSITE" id="PS52015">
    <property type="entry name" value="TONB_CTD"/>
    <property type="match status" value="1"/>
</dbReference>
<evidence type="ECO:0000256" key="5">
    <source>
        <dbReference type="ARBA" id="ARBA00022519"/>
    </source>
</evidence>
<organism evidence="12">
    <name type="scientific">bioreactor metagenome</name>
    <dbReference type="NCBI Taxonomy" id="1076179"/>
    <lineage>
        <taxon>unclassified sequences</taxon>
        <taxon>metagenomes</taxon>
        <taxon>ecological metagenomes</taxon>
    </lineage>
</organism>
<evidence type="ECO:0000256" key="8">
    <source>
        <dbReference type="ARBA" id="ARBA00022989"/>
    </source>
</evidence>
<evidence type="ECO:0000256" key="7">
    <source>
        <dbReference type="ARBA" id="ARBA00022927"/>
    </source>
</evidence>
<dbReference type="GO" id="GO:0015891">
    <property type="term" value="P:siderophore transport"/>
    <property type="evidence" value="ECO:0007669"/>
    <property type="project" value="InterPro"/>
</dbReference>
<comment type="similarity">
    <text evidence="2">Belongs to the TonB family.</text>
</comment>
<feature type="transmembrane region" description="Helical" evidence="10">
    <location>
        <begin position="16"/>
        <end position="34"/>
    </location>
</feature>
<dbReference type="AlphaFoldDB" id="A0A644W6I0"/>
<accession>A0A644W6I0</accession>
<keyword evidence="3" id="KW-0813">Transport</keyword>
<dbReference type="GO" id="GO:0055085">
    <property type="term" value="P:transmembrane transport"/>
    <property type="evidence" value="ECO:0007669"/>
    <property type="project" value="InterPro"/>
</dbReference>
<dbReference type="InterPro" id="IPR037682">
    <property type="entry name" value="TonB_C"/>
</dbReference>
<evidence type="ECO:0000256" key="10">
    <source>
        <dbReference type="SAM" id="Phobius"/>
    </source>
</evidence>
<evidence type="ECO:0000259" key="11">
    <source>
        <dbReference type="PROSITE" id="PS52015"/>
    </source>
</evidence>
<keyword evidence="8 10" id="KW-1133">Transmembrane helix</keyword>
<dbReference type="GO" id="GO:0015031">
    <property type="term" value="P:protein transport"/>
    <property type="evidence" value="ECO:0007669"/>
    <property type="project" value="UniProtKB-KW"/>
</dbReference>
<dbReference type="PANTHER" id="PTHR33446">
    <property type="entry name" value="PROTEIN TONB-RELATED"/>
    <property type="match status" value="1"/>
</dbReference>
<dbReference type="InterPro" id="IPR003538">
    <property type="entry name" value="TonB"/>
</dbReference>
<dbReference type="GO" id="GO:0030288">
    <property type="term" value="C:outer membrane-bounded periplasmic space"/>
    <property type="evidence" value="ECO:0007669"/>
    <property type="project" value="InterPro"/>
</dbReference>
<dbReference type="Pfam" id="PF03544">
    <property type="entry name" value="TonB_C"/>
    <property type="match status" value="1"/>
</dbReference>
<evidence type="ECO:0000256" key="6">
    <source>
        <dbReference type="ARBA" id="ARBA00022692"/>
    </source>
</evidence>
<keyword evidence="5" id="KW-0997">Cell inner membrane</keyword>
<sequence>MELKKSDKANLENKKALFIQIGLVIALSITIFAFEYKSYDQKESVLVDRVAVQEVEEVVMATQEEAAPPPPEDVPQAETTEFEIVDDTKKIENEFNVSSFQQTSNVTATVAKVEIEVQDEELEAETQIFTVVEEEAGFPGGVEKLGEYLSKSIKYPQQAKETGTKGKVMLTFVVEKDGSITDIKILRDIGSGCGEEAKRVVNAMPKWKPAKQRGKAVRQQFVLPVSFNLQG</sequence>
<dbReference type="GO" id="GO:0098797">
    <property type="term" value="C:plasma membrane protein complex"/>
    <property type="evidence" value="ECO:0007669"/>
    <property type="project" value="TreeGrafter"/>
</dbReference>
<dbReference type="InterPro" id="IPR006260">
    <property type="entry name" value="TonB/TolA_C"/>
</dbReference>
<dbReference type="PANTHER" id="PTHR33446:SF2">
    <property type="entry name" value="PROTEIN TONB"/>
    <property type="match status" value="1"/>
</dbReference>
<name>A0A644W6I0_9ZZZZ</name>
<comment type="subcellular location">
    <subcellularLocation>
        <location evidence="1">Cell inner membrane</location>
        <topology evidence="1">Single-pass membrane protein</topology>
        <orientation evidence="1">Periplasmic side</orientation>
    </subcellularLocation>
</comment>
<keyword evidence="9 10" id="KW-0472">Membrane</keyword>